<organism evidence="1 2">
    <name type="scientific">Ophiobolus disseminans</name>
    <dbReference type="NCBI Taxonomy" id="1469910"/>
    <lineage>
        <taxon>Eukaryota</taxon>
        <taxon>Fungi</taxon>
        <taxon>Dikarya</taxon>
        <taxon>Ascomycota</taxon>
        <taxon>Pezizomycotina</taxon>
        <taxon>Dothideomycetes</taxon>
        <taxon>Pleosporomycetidae</taxon>
        <taxon>Pleosporales</taxon>
        <taxon>Pleosporineae</taxon>
        <taxon>Phaeosphaeriaceae</taxon>
        <taxon>Ophiobolus</taxon>
    </lineage>
</organism>
<name>A0A6A7A7I5_9PLEO</name>
<evidence type="ECO:0000313" key="2">
    <source>
        <dbReference type="Proteomes" id="UP000799424"/>
    </source>
</evidence>
<dbReference type="AlphaFoldDB" id="A0A6A7A7I5"/>
<dbReference type="EMBL" id="MU006222">
    <property type="protein sequence ID" value="KAF2828764.1"/>
    <property type="molecule type" value="Genomic_DNA"/>
</dbReference>
<keyword evidence="2" id="KW-1185">Reference proteome</keyword>
<proteinExistence type="predicted"/>
<sequence length="118" mass="13056">MIAEAQARLSHQRQTRQALSCASTTVRSSPCVPNHRRISAQWTASSLKVQLSRVHCSSAPITTSYRQAKAVLAIAASVTHNQRTWMRAMTVGRLNGVGRREANVTARCLHRLLYCSLV</sequence>
<evidence type="ECO:0000313" key="1">
    <source>
        <dbReference type="EMBL" id="KAF2828764.1"/>
    </source>
</evidence>
<protein>
    <submittedName>
        <fullName evidence="1">Uncharacterized protein</fullName>
    </submittedName>
</protein>
<accession>A0A6A7A7I5</accession>
<dbReference type="Proteomes" id="UP000799424">
    <property type="component" value="Unassembled WGS sequence"/>
</dbReference>
<reference evidence="1" key="1">
    <citation type="journal article" date="2020" name="Stud. Mycol.">
        <title>101 Dothideomycetes genomes: a test case for predicting lifestyles and emergence of pathogens.</title>
        <authorList>
            <person name="Haridas S."/>
            <person name="Albert R."/>
            <person name="Binder M."/>
            <person name="Bloem J."/>
            <person name="Labutti K."/>
            <person name="Salamov A."/>
            <person name="Andreopoulos B."/>
            <person name="Baker S."/>
            <person name="Barry K."/>
            <person name="Bills G."/>
            <person name="Bluhm B."/>
            <person name="Cannon C."/>
            <person name="Castanera R."/>
            <person name="Culley D."/>
            <person name="Daum C."/>
            <person name="Ezra D."/>
            <person name="Gonzalez J."/>
            <person name="Henrissat B."/>
            <person name="Kuo A."/>
            <person name="Liang C."/>
            <person name="Lipzen A."/>
            <person name="Lutzoni F."/>
            <person name="Magnuson J."/>
            <person name="Mondo S."/>
            <person name="Nolan M."/>
            <person name="Ohm R."/>
            <person name="Pangilinan J."/>
            <person name="Park H.-J."/>
            <person name="Ramirez L."/>
            <person name="Alfaro M."/>
            <person name="Sun H."/>
            <person name="Tritt A."/>
            <person name="Yoshinaga Y."/>
            <person name="Zwiers L.-H."/>
            <person name="Turgeon B."/>
            <person name="Goodwin S."/>
            <person name="Spatafora J."/>
            <person name="Crous P."/>
            <person name="Grigoriev I."/>
        </authorList>
    </citation>
    <scope>NUCLEOTIDE SEQUENCE</scope>
    <source>
        <strain evidence="1">CBS 113818</strain>
    </source>
</reference>
<gene>
    <name evidence="1" type="ORF">CC86DRAFT_197688</name>
</gene>